<protein>
    <submittedName>
        <fullName evidence="1">Nephrocystin-3-like protein 3</fullName>
    </submittedName>
</protein>
<accession>A0ACC3ZHW4</accession>
<proteinExistence type="predicted"/>
<reference evidence="1 2" key="1">
    <citation type="journal article" date="2020" name="Phytopathology">
        <title>Genome Sequence Resources of Colletotrichum truncatum, C. plurivorum, C. musicola, and C. sojae: Four Species Pathogenic to Soybean (Glycine max).</title>
        <authorList>
            <person name="Rogerio F."/>
            <person name="Boufleur T.R."/>
            <person name="Ciampi-Guillardi M."/>
            <person name="Sukno S.A."/>
            <person name="Thon M.R."/>
            <person name="Massola Junior N.S."/>
            <person name="Baroncelli R."/>
        </authorList>
    </citation>
    <scope>NUCLEOTIDE SEQUENCE [LARGE SCALE GENOMIC DNA]</scope>
    <source>
        <strain evidence="1 2">CMES1059</strain>
    </source>
</reference>
<evidence type="ECO:0000313" key="2">
    <source>
        <dbReference type="Proteomes" id="UP000805649"/>
    </source>
</evidence>
<sequence>MSSRPRSHLDFHVALICALPLELDAAVLALDEIWDEREVDFRSASGDYNSYTLGRMGHHNVVLVLLPNKGKASAASAANSLGLNFGALKLALLCGVCGGVPRPTSDAEIVLGDIIISESIVQYDFGRQYSSQFVQKNKINDVFGRPKKEIRSLLSYLKTDHARNDLHQEIFTTMSLFQQKAIDNGRLSKYAYPGDEEDILFPANYLHKHRHLSGCSCSLEKRRVTIQQQRNLGSRETTPNAALPQPRVFVGQVGSGDTVMKSGEHRDRMAQEHGIIAFEMEGAGVWDEIPSIIVKGVCDYADSHKNKKWQGFAAAAAASAAKALLRHFPSTPPTEQADSQRMPNSRTTNVSHPMFLVPYTRNSNFIDRSHILEEMKKLFGHAEGYCQSSRTLCSRVALHGLGGAGKTQIALDYCYRFQKTFADASVFWVHASSVERFRDAFRDIAQKCKIPEYGDLKANKDSGTSDILLLVKKWLEDKQRNRWLLVIDNADDTQVFFPTNSVVNIIDESHHITNTTDSGVGRFIPDCAHGSILITTRNKQAAVDLASTSLVEVGNMTERETDSLLHSLLKDVKGSAEELSQLSSQLEYLPLALAQAASFILKNSISVGDYLNLLGSSNSSLIYRLSEPFQAFGRDSESPHALTATWIVSFEQIRKQCLLASDLLSVMSLFDFQGIPEDFVRGYCREMLVEELCSYDDHEQSSDRSSCGSCNGPDGHNGIESVADTDFEGGVTKALGVLQAFSFISKTDEGSYNMHRLVQLTTRKWLIDDESLPTFSKTALKIVSSFFPEGDHQNRELCREYLPHARAVLEHPGAKQKGVRAKWAYLSQQVARFLRYEGQLQDAEFYQKRAVTLMIEIFGDDNPYTLSSKSDLSHIYRRQGRLDEAVEMISEVLKANERRRGPDHRSSLSNKHSLARLFKHQGRFEEAEKLHLQTLERRRKTLGAEHADTLSSLHELATVYKWTDRPKTSELLNKQVLEVRKRVLGEENICTLVTMSNLAIDCMDQGRLDEAEQLAERVLDIKARVFGEKHPRTISASHLLHETQGRHEESTGLPSHGLETEREMLGDSNQQGLEMMDNFVFTLETRGQLEDAVRLVQESVDNSLQTPDRQDERL</sequence>
<organism evidence="1 2">
    <name type="scientific">Colletotrichum truncatum</name>
    <name type="common">Anthracnose fungus</name>
    <name type="synonym">Colletotrichum capsici</name>
    <dbReference type="NCBI Taxonomy" id="5467"/>
    <lineage>
        <taxon>Eukaryota</taxon>
        <taxon>Fungi</taxon>
        <taxon>Dikarya</taxon>
        <taxon>Ascomycota</taxon>
        <taxon>Pezizomycotina</taxon>
        <taxon>Sordariomycetes</taxon>
        <taxon>Hypocreomycetidae</taxon>
        <taxon>Glomerellales</taxon>
        <taxon>Glomerellaceae</taxon>
        <taxon>Colletotrichum</taxon>
        <taxon>Colletotrichum truncatum species complex</taxon>
    </lineage>
</organism>
<dbReference type="EMBL" id="VUJX02000001">
    <property type="protein sequence ID" value="KAL0943696.1"/>
    <property type="molecule type" value="Genomic_DNA"/>
</dbReference>
<gene>
    <name evidence="1" type="ORF">CTRU02_201583</name>
</gene>
<dbReference type="Proteomes" id="UP000805649">
    <property type="component" value="Unassembled WGS sequence"/>
</dbReference>
<keyword evidence="2" id="KW-1185">Reference proteome</keyword>
<comment type="caution">
    <text evidence="1">The sequence shown here is derived from an EMBL/GenBank/DDBJ whole genome shotgun (WGS) entry which is preliminary data.</text>
</comment>
<name>A0ACC3ZHW4_COLTU</name>
<evidence type="ECO:0000313" key="1">
    <source>
        <dbReference type="EMBL" id="KAL0943696.1"/>
    </source>
</evidence>